<dbReference type="Proteomes" id="UP000784294">
    <property type="component" value="Unassembled WGS sequence"/>
</dbReference>
<feature type="disulfide bond" evidence="2">
    <location>
        <begin position="22"/>
        <end position="31"/>
    </location>
</feature>
<dbReference type="OrthoDB" id="283575at2759"/>
<dbReference type="PROSITE" id="PS50026">
    <property type="entry name" value="EGF_3"/>
    <property type="match status" value="1"/>
</dbReference>
<dbReference type="SUPFAM" id="SSF57196">
    <property type="entry name" value="EGF/Laminin"/>
    <property type="match status" value="1"/>
</dbReference>
<accession>A0A3S5AEQ5</accession>
<dbReference type="PROSITE" id="PS00022">
    <property type="entry name" value="EGF_1"/>
    <property type="match status" value="1"/>
</dbReference>
<sequence length="92" mass="9865">MTSEERAEAICRNTLGAYTCQCPAGWSGEFCQVPPTQWPAGYQPKRLKSLSEQAADWRQLADKRQAEIDSAVAAAGVASASDMSSGREGVVE</sequence>
<protein>
    <recommendedName>
        <fullName evidence="3">EGF-like domain-containing protein</fullName>
    </recommendedName>
</protein>
<keyword evidence="1 2" id="KW-1015">Disulfide bond</keyword>
<dbReference type="EMBL" id="CAAALY010054587">
    <property type="protein sequence ID" value="VEL22077.1"/>
    <property type="molecule type" value="Genomic_DNA"/>
</dbReference>
<reference evidence="4" key="1">
    <citation type="submission" date="2018-11" db="EMBL/GenBank/DDBJ databases">
        <authorList>
            <consortium name="Pathogen Informatics"/>
        </authorList>
    </citation>
    <scope>NUCLEOTIDE SEQUENCE</scope>
</reference>
<organism evidence="4 5">
    <name type="scientific">Protopolystoma xenopodis</name>
    <dbReference type="NCBI Taxonomy" id="117903"/>
    <lineage>
        <taxon>Eukaryota</taxon>
        <taxon>Metazoa</taxon>
        <taxon>Spiralia</taxon>
        <taxon>Lophotrochozoa</taxon>
        <taxon>Platyhelminthes</taxon>
        <taxon>Monogenea</taxon>
        <taxon>Polyopisthocotylea</taxon>
        <taxon>Polystomatidea</taxon>
        <taxon>Polystomatidae</taxon>
        <taxon>Protopolystoma</taxon>
    </lineage>
</organism>
<name>A0A3S5AEQ5_9PLAT</name>
<gene>
    <name evidence="4" type="ORF">PXEA_LOCUS15517</name>
</gene>
<feature type="non-terminal residue" evidence="4">
    <location>
        <position position="1"/>
    </location>
</feature>
<keyword evidence="5" id="KW-1185">Reference proteome</keyword>
<dbReference type="Gene3D" id="2.10.25.10">
    <property type="entry name" value="Laminin"/>
    <property type="match status" value="1"/>
</dbReference>
<evidence type="ECO:0000256" key="2">
    <source>
        <dbReference type="PROSITE-ProRule" id="PRU00076"/>
    </source>
</evidence>
<dbReference type="PROSITE" id="PS01186">
    <property type="entry name" value="EGF_2"/>
    <property type="match status" value="1"/>
</dbReference>
<evidence type="ECO:0000259" key="3">
    <source>
        <dbReference type="PROSITE" id="PS50026"/>
    </source>
</evidence>
<dbReference type="Pfam" id="PF00008">
    <property type="entry name" value="EGF"/>
    <property type="match status" value="1"/>
</dbReference>
<proteinExistence type="predicted"/>
<evidence type="ECO:0000256" key="1">
    <source>
        <dbReference type="ARBA" id="ARBA00023157"/>
    </source>
</evidence>
<comment type="caution">
    <text evidence="2">Lacks conserved residue(s) required for the propagation of feature annotation.</text>
</comment>
<evidence type="ECO:0000313" key="5">
    <source>
        <dbReference type="Proteomes" id="UP000784294"/>
    </source>
</evidence>
<dbReference type="CDD" id="cd00054">
    <property type="entry name" value="EGF_CA"/>
    <property type="match status" value="1"/>
</dbReference>
<feature type="domain" description="EGF-like" evidence="3">
    <location>
        <begin position="2"/>
        <end position="32"/>
    </location>
</feature>
<evidence type="ECO:0000313" key="4">
    <source>
        <dbReference type="EMBL" id="VEL22077.1"/>
    </source>
</evidence>
<dbReference type="PROSITE" id="PS00010">
    <property type="entry name" value="ASX_HYDROXYL"/>
    <property type="match status" value="1"/>
</dbReference>
<dbReference type="AlphaFoldDB" id="A0A3S5AEQ5"/>
<comment type="caution">
    <text evidence="4">The sequence shown here is derived from an EMBL/GenBank/DDBJ whole genome shotgun (WGS) entry which is preliminary data.</text>
</comment>
<keyword evidence="2" id="KW-0245">EGF-like domain</keyword>
<dbReference type="InterPro" id="IPR000742">
    <property type="entry name" value="EGF"/>
</dbReference>
<dbReference type="InterPro" id="IPR000152">
    <property type="entry name" value="EGF-type_Asp/Asn_hydroxyl_site"/>
</dbReference>